<comment type="caution">
    <text evidence="2">The sequence shown here is derived from an EMBL/GenBank/DDBJ whole genome shotgun (WGS) entry which is preliminary data.</text>
</comment>
<organism evidence="2 3">
    <name type="scientific">Pristionchus mayeri</name>
    <dbReference type="NCBI Taxonomy" id="1317129"/>
    <lineage>
        <taxon>Eukaryota</taxon>
        <taxon>Metazoa</taxon>
        <taxon>Ecdysozoa</taxon>
        <taxon>Nematoda</taxon>
        <taxon>Chromadorea</taxon>
        <taxon>Rhabditida</taxon>
        <taxon>Rhabditina</taxon>
        <taxon>Diplogasteromorpha</taxon>
        <taxon>Diplogasteroidea</taxon>
        <taxon>Neodiplogasteridae</taxon>
        <taxon>Pristionchus</taxon>
    </lineage>
</organism>
<sequence>RLDMSALDNLRNIDRAIGCAQEIEGISRVLDELDNHGISGGYGTAPKPSFAAAATVPLEATTAGRTPRGADLLLFYATACPFSNYHPARMSVDGKDFHSSEQYFMWIKAKTFKDEETAAAILSADSPSEAKKLGRLVNDFNEDVWRVASIRIMTVACYRKFQQNPGLRKALLSTEGSVLVEAAPGDKIWGIGMAASKVDAKDPTKWKGTNNLGRILTVIREHMISSKVYENELKQL</sequence>
<dbReference type="Pfam" id="PF08719">
    <property type="entry name" value="NADAR"/>
    <property type="match status" value="1"/>
</dbReference>
<evidence type="ECO:0000313" key="2">
    <source>
        <dbReference type="EMBL" id="GMR62307.1"/>
    </source>
</evidence>
<evidence type="ECO:0000259" key="1">
    <source>
        <dbReference type="Pfam" id="PF08719"/>
    </source>
</evidence>
<dbReference type="SUPFAM" id="SSF143990">
    <property type="entry name" value="YbiA-like"/>
    <property type="match status" value="1"/>
</dbReference>
<dbReference type="EMBL" id="BTRK01000006">
    <property type="protein sequence ID" value="GMR62307.1"/>
    <property type="molecule type" value="Genomic_DNA"/>
</dbReference>
<gene>
    <name evidence="2" type="ORF">PMAYCL1PPCAC_32502</name>
</gene>
<protein>
    <recommendedName>
        <fullName evidence="1">NADAR domain-containing protein</fullName>
    </recommendedName>
</protein>
<dbReference type="InterPro" id="IPR037238">
    <property type="entry name" value="YbiA-like_sf"/>
</dbReference>
<dbReference type="Proteomes" id="UP001328107">
    <property type="component" value="Unassembled WGS sequence"/>
</dbReference>
<feature type="non-terminal residue" evidence="2">
    <location>
        <position position="1"/>
    </location>
</feature>
<dbReference type="InterPro" id="IPR012816">
    <property type="entry name" value="NADAR"/>
</dbReference>
<dbReference type="CDD" id="cd15457">
    <property type="entry name" value="NADAR"/>
    <property type="match status" value="1"/>
</dbReference>
<keyword evidence="3" id="KW-1185">Reference proteome</keyword>
<feature type="domain" description="NADAR" evidence="1">
    <location>
        <begin position="78"/>
        <end position="223"/>
    </location>
</feature>
<dbReference type="Gene3D" id="1.10.357.40">
    <property type="entry name" value="YbiA-like"/>
    <property type="match status" value="1"/>
</dbReference>
<reference evidence="3" key="1">
    <citation type="submission" date="2022-10" db="EMBL/GenBank/DDBJ databases">
        <title>Genome assembly of Pristionchus species.</title>
        <authorList>
            <person name="Yoshida K."/>
            <person name="Sommer R.J."/>
        </authorList>
    </citation>
    <scope>NUCLEOTIDE SEQUENCE [LARGE SCALE GENOMIC DNA]</scope>
    <source>
        <strain evidence="3">RS5460</strain>
    </source>
</reference>
<dbReference type="AlphaFoldDB" id="A0AAN5IDH4"/>
<proteinExistence type="predicted"/>
<dbReference type="NCBIfam" id="TIGR02464">
    <property type="entry name" value="ribofla_fusion"/>
    <property type="match status" value="1"/>
</dbReference>
<name>A0AAN5IDH4_9BILA</name>
<accession>A0AAN5IDH4</accession>
<evidence type="ECO:0000313" key="3">
    <source>
        <dbReference type="Proteomes" id="UP001328107"/>
    </source>
</evidence>